<name>A0A7R9QJH8_9ACAR</name>
<evidence type="ECO:0000256" key="6">
    <source>
        <dbReference type="ARBA" id="ARBA00023123"/>
    </source>
</evidence>
<dbReference type="GO" id="GO:0005737">
    <property type="term" value="C:cytoplasm"/>
    <property type="evidence" value="ECO:0007669"/>
    <property type="project" value="TreeGrafter"/>
</dbReference>
<dbReference type="OrthoDB" id="10254995at2759"/>
<dbReference type="GO" id="GO:0005516">
    <property type="term" value="F:calmodulin binding"/>
    <property type="evidence" value="ECO:0007669"/>
    <property type="project" value="UniProtKB-KW"/>
</dbReference>
<dbReference type="GO" id="GO:0005524">
    <property type="term" value="F:ATP binding"/>
    <property type="evidence" value="ECO:0007669"/>
    <property type="project" value="UniProtKB-KW"/>
</dbReference>
<evidence type="ECO:0000256" key="7">
    <source>
        <dbReference type="ARBA" id="ARBA00023175"/>
    </source>
</evidence>
<feature type="domain" description="Myosin motor" evidence="10">
    <location>
        <begin position="1"/>
        <end position="253"/>
    </location>
</feature>
<evidence type="ECO:0000256" key="2">
    <source>
        <dbReference type="ARBA" id="ARBA00022741"/>
    </source>
</evidence>
<keyword evidence="5" id="KW-0175">Coiled coil</keyword>
<dbReference type="Proteomes" id="UP000759131">
    <property type="component" value="Unassembled WGS sequence"/>
</dbReference>
<protein>
    <recommendedName>
        <fullName evidence="10">Myosin motor domain-containing protein</fullName>
    </recommendedName>
</protein>
<dbReference type="Gene3D" id="3.40.850.10">
    <property type="entry name" value="Kinesin motor domain"/>
    <property type="match status" value="1"/>
</dbReference>
<comment type="caution">
    <text evidence="9">Lacks conserved residue(s) required for the propagation of feature annotation.</text>
</comment>
<feature type="non-terminal residue" evidence="11">
    <location>
        <position position="1"/>
    </location>
</feature>
<feature type="region of interest" description="Actin-binding" evidence="9">
    <location>
        <begin position="207"/>
        <end position="229"/>
    </location>
</feature>
<evidence type="ECO:0000256" key="3">
    <source>
        <dbReference type="ARBA" id="ARBA00022840"/>
    </source>
</evidence>
<dbReference type="PROSITE" id="PS51456">
    <property type="entry name" value="MYOSIN_MOTOR"/>
    <property type="match status" value="1"/>
</dbReference>
<dbReference type="AlphaFoldDB" id="A0A7R9QJH8"/>
<keyword evidence="7" id="KW-0505">Motor protein</keyword>
<dbReference type="GO" id="GO:0000146">
    <property type="term" value="F:microfilament motor activity"/>
    <property type="evidence" value="ECO:0007669"/>
    <property type="project" value="TreeGrafter"/>
</dbReference>
<keyword evidence="6 9" id="KW-0518">Myosin</keyword>
<reference evidence="11" key="1">
    <citation type="submission" date="2020-11" db="EMBL/GenBank/DDBJ databases">
        <authorList>
            <person name="Tran Van P."/>
        </authorList>
    </citation>
    <scope>NUCLEOTIDE SEQUENCE</scope>
</reference>
<dbReference type="InterPro" id="IPR036961">
    <property type="entry name" value="Kinesin_motor_dom_sf"/>
</dbReference>
<evidence type="ECO:0000256" key="1">
    <source>
        <dbReference type="ARBA" id="ARBA00008314"/>
    </source>
</evidence>
<dbReference type="GO" id="GO:0016459">
    <property type="term" value="C:myosin complex"/>
    <property type="evidence" value="ECO:0007669"/>
    <property type="project" value="UniProtKB-KW"/>
</dbReference>
<dbReference type="PANTHER" id="PTHR13140">
    <property type="entry name" value="MYOSIN"/>
    <property type="match status" value="1"/>
</dbReference>
<dbReference type="Pfam" id="PF00063">
    <property type="entry name" value="Myosin_head"/>
    <property type="match status" value="1"/>
</dbReference>
<comment type="similarity">
    <text evidence="1 9">Belongs to the TRAFAC class myosin-kinesin ATPase superfamily. Myosin family.</text>
</comment>
<dbReference type="SUPFAM" id="SSF52540">
    <property type="entry name" value="P-loop containing nucleoside triphosphate hydrolases"/>
    <property type="match status" value="1"/>
</dbReference>
<evidence type="ECO:0000256" key="9">
    <source>
        <dbReference type="PROSITE-ProRule" id="PRU00782"/>
    </source>
</evidence>
<dbReference type="InterPro" id="IPR027417">
    <property type="entry name" value="P-loop_NTPase"/>
</dbReference>
<evidence type="ECO:0000313" key="11">
    <source>
        <dbReference type="EMBL" id="CAD7648110.1"/>
    </source>
</evidence>
<dbReference type="FunFam" id="1.20.58.530:FF:000003">
    <property type="entry name" value="Myosin heavy chain 10"/>
    <property type="match status" value="1"/>
</dbReference>
<keyword evidence="4" id="KW-0112">Calmodulin-binding</keyword>
<evidence type="ECO:0000259" key="10">
    <source>
        <dbReference type="PROSITE" id="PS51456"/>
    </source>
</evidence>
<dbReference type="PRINTS" id="PR00193">
    <property type="entry name" value="MYOSINHEAVY"/>
</dbReference>
<keyword evidence="2" id="KW-0547">Nucleotide-binding</keyword>
<evidence type="ECO:0000256" key="4">
    <source>
        <dbReference type="ARBA" id="ARBA00022860"/>
    </source>
</evidence>
<dbReference type="GO" id="GO:0007015">
    <property type="term" value="P:actin filament organization"/>
    <property type="evidence" value="ECO:0007669"/>
    <property type="project" value="TreeGrafter"/>
</dbReference>
<keyword evidence="8 9" id="KW-0009">Actin-binding</keyword>
<dbReference type="GO" id="GO:0016020">
    <property type="term" value="C:membrane"/>
    <property type="evidence" value="ECO:0007669"/>
    <property type="project" value="TreeGrafter"/>
</dbReference>
<dbReference type="SMART" id="SM00242">
    <property type="entry name" value="MYSc"/>
    <property type="match status" value="1"/>
</dbReference>
<dbReference type="InterPro" id="IPR001609">
    <property type="entry name" value="Myosin_head_motor_dom-like"/>
</dbReference>
<evidence type="ECO:0000256" key="8">
    <source>
        <dbReference type="ARBA" id="ARBA00023203"/>
    </source>
</evidence>
<gene>
    <name evidence="11" type="ORF">OSB1V03_LOCUS21769</name>
</gene>
<dbReference type="EMBL" id="OC896799">
    <property type="protein sequence ID" value="CAD7648110.1"/>
    <property type="molecule type" value="Genomic_DNA"/>
</dbReference>
<dbReference type="GO" id="GO:0051015">
    <property type="term" value="F:actin filament binding"/>
    <property type="evidence" value="ECO:0007669"/>
    <property type="project" value="TreeGrafter"/>
</dbReference>
<dbReference type="PANTHER" id="PTHR13140:SF857">
    <property type="entry name" value="MYOSIN-11"/>
    <property type="match status" value="1"/>
</dbReference>
<evidence type="ECO:0000313" key="12">
    <source>
        <dbReference type="Proteomes" id="UP000759131"/>
    </source>
</evidence>
<keyword evidence="12" id="KW-1185">Reference proteome</keyword>
<accession>A0A7R9QJH8</accession>
<organism evidence="11">
    <name type="scientific">Medioppia subpectinata</name>
    <dbReference type="NCBI Taxonomy" id="1979941"/>
    <lineage>
        <taxon>Eukaryota</taxon>
        <taxon>Metazoa</taxon>
        <taxon>Ecdysozoa</taxon>
        <taxon>Arthropoda</taxon>
        <taxon>Chelicerata</taxon>
        <taxon>Arachnida</taxon>
        <taxon>Acari</taxon>
        <taxon>Acariformes</taxon>
        <taxon>Sarcoptiformes</taxon>
        <taxon>Oribatida</taxon>
        <taxon>Brachypylina</taxon>
        <taxon>Oppioidea</taxon>
        <taxon>Oppiidae</taxon>
        <taxon>Medioppia</taxon>
    </lineage>
</organism>
<dbReference type="Gene3D" id="1.20.58.530">
    <property type="match status" value="1"/>
</dbReference>
<feature type="non-terminal residue" evidence="11">
    <location>
        <position position="253"/>
    </location>
</feature>
<evidence type="ECO:0000256" key="5">
    <source>
        <dbReference type="ARBA" id="ARBA00023054"/>
    </source>
</evidence>
<proteinExistence type="inferred from homology"/>
<sequence>TKRQGASFIGILDIAGFEIFQLNSFEQLCINYTNEKLQQLFNHTMFILEQEEYQREGIEWKFIDFGLDLQPTIDLIEKPMGILALLDEECWFPKATDKTFVDKLMNAHNQHPKFIKSDFRGTADYSILHYAGKVDYLAAQWLMKNMDPLNENVVSLLQNSLDSFVVQIWKDAEIVGMGVATMGDTQFGARTRKGMFRTVSQLYKDQLSKLMVTLRNTNPNFVRCIIPNHEKKAGKIDAPLVLDQLRCNGVLEG</sequence>
<dbReference type="EMBL" id="CAJPIZ010042224">
    <property type="protein sequence ID" value="CAG2121823.1"/>
    <property type="molecule type" value="Genomic_DNA"/>
</dbReference>
<keyword evidence="3" id="KW-0067">ATP-binding</keyword>